<keyword evidence="3 6" id="KW-0479">Metal-binding</keyword>
<dbReference type="GO" id="GO:0051539">
    <property type="term" value="F:4 iron, 4 sulfur cluster binding"/>
    <property type="evidence" value="ECO:0007669"/>
    <property type="project" value="UniProtKB-KW"/>
</dbReference>
<keyword evidence="9" id="KW-1185">Reference proteome</keyword>
<dbReference type="GO" id="GO:0003824">
    <property type="term" value="F:catalytic activity"/>
    <property type="evidence" value="ECO:0007669"/>
    <property type="project" value="InterPro"/>
</dbReference>
<feature type="binding site" evidence="6">
    <location>
        <position position="143"/>
    </location>
    <ligand>
        <name>[4Fe-4S] cluster</name>
        <dbReference type="ChEBI" id="CHEBI:49883"/>
        <note>4Fe-4S-S-AdoMet</note>
    </ligand>
</feature>
<dbReference type="AlphaFoldDB" id="A0A133UCW4"/>
<dbReference type="EMBL" id="LHXN01000088">
    <property type="protein sequence ID" value="KXA92023.1"/>
    <property type="molecule type" value="Genomic_DNA"/>
</dbReference>
<keyword evidence="2 6" id="KW-0949">S-adenosyl-L-methionine</keyword>
<dbReference type="GO" id="GO:0046872">
    <property type="term" value="F:metal ion binding"/>
    <property type="evidence" value="ECO:0007669"/>
    <property type="project" value="UniProtKB-KW"/>
</dbReference>
<feature type="binding site" evidence="6">
    <location>
        <position position="136"/>
    </location>
    <ligand>
        <name>[4Fe-4S] cluster</name>
        <dbReference type="ChEBI" id="CHEBI:49883"/>
        <note>4Fe-4S-S-AdoMet</note>
    </ligand>
</feature>
<dbReference type="PANTHER" id="PTHR30352:SF22">
    <property type="entry name" value="PYRUVATE FORMATE-LYASE ACTIVATING ENZYME HOMOLOG"/>
    <property type="match status" value="1"/>
</dbReference>
<dbReference type="InterPro" id="IPR058240">
    <property type="entry name" value="rSAM_sf"/>
</dbReference>
<evidence type="ECO:0000313" key="9">
    <source>
        <dbReference type="Proteomes" id="UP000070373"/>
    </source>
</evidence>
<evidence type="ECO:0000256" key="3">
    <source>
        <dbReference type="ARBA" id="ARBA00022723"/>
    </source>
</evidence>
<dbReference type="CDD" id="cd01335">
    <property type="entry name" value="Radical_SAM"/>
    <property type="match status" value="1"/>
</dbReference>
<dbReference type="SUPFAM" id="SSF102114">
    <property type="entry name" value="Radical SAM enzymes"/>
    <property type="match status" value="1"/>
</dbReference>
<dbReference type="PANTHER" id="PTHR30352">
    <property type="entry name" value="PYRUVATE FORMATE-LYASE-ACTIVATING ENZYME"/>
    <property type="match status" value="1"/>
</dbReference>
<reference evidence="8 9" key="1">
    <citation type="journal article" date="2016" name="Sci. Rep.">
        <title>Metabolic traits of an uncultured archaeal lineage -MSBL1- from brine pools of the Red Sea.</title>
        <authorList>
            <person name="Mwirichia R."/>
            <person name="Alam I."/>
            <person name="Rashid M."/>
            <person name="Vinu M."/>
            <person name="Ba-Alawi W."/>
            <person name="Anthony Kamau A."/>
            <person name="Kamanda Ngugi D."/>
            <person name="Goker M."/>
            <person name="Klenk H.P."/>
            <person name="Bajic V."/>
            <person name="Stingl U."/>
        </authorList>
    </citation>
    <scope>NUCLEOTIDE SEQUENCE [LARGE SCALE GENOMIC DNA]</scope>
    <source>
        <strain evidence="8">SCGC-AAA259E17</strain>
    </source>
</reference>
<organism evidence="8 9">
    <name type="scientific">candidate division MSBL1 archaeon SCGC-AAA259E17</name>
    <dbReference type="NCBI Taxonomy" id="1698263"/>
    <lineage>
        <taxon>Archaea</taxon>
        <taxon>Methanobacteriati</taxon>
        <taxon>Methanobacteriota</taxon>
        <taxon>candidate division MSBL1</taxon>
    </lineage>
</organism>
<keyword evidence="4 6" id="KW-0408">Iron</keyword>
<name>A0A133UCW4_9EURY</name>
<dbReference type="InterPro" id="IPR016431">
    <property type="entry name" value="Pyrv-formate_lyase-activ_prd"/>
</dbReference>
<comment type="cofactor">
    <cofactor evidence="6">
        <name>[4Fe-4S] cluster</name>
        <dbReference type="ChEBI" id="CHEBI:49883"/>
    </cofactor>
    <text evidence="6">Binds 1 [4Fe-4S] cluster. The cluster is coordinated with 3 cysteines and an exchangeable S-adenosyl-L-methionine.</text>
</comment>
<evidence type="ECO:0000256" key="4">
    <source>
        <dbReference type="ARBA" id="ARBA00023004"/>
    </source>
</evidence>
<comment type="caution">
    <text evidence="8">The sequence shown here is derived from an EMBL/GenBank/DDBJ whole genome shotgun (WGS) entry which is preliminary data.</text>
</comment>
<dbReference type="Pfam" id="PF04055">
    <property type="entry name" value="Radical_SAM"/>
    <property type="match status" value="1"/>
</dbReference>
<proteinExistence type="predicted"/>
<dbReference type="SFLD" id="SFLDS00029">
    <property type="entry name" value="Radical_SAM"/>
    <property type="match status" value="1"/>
</dbReference>
<keyword evidence="5 6" id="KW-0411">Iron-sulfur</keyword>
<protein>
    <recommendedName>
        <fullName evidence="7">Radical SAM core domain-containing protein</fullName>
    </recommendedName>
</protein>
<evidence type="ECO:0000259" key="7">
    <source>
        <dbReference type="Pfam" id="PF04055"/>
    </source>
</evidence>
<dbReference type="PIRSF" id="PIRSF004869">
    <property type="entry name" value="PflX_prd"/>
    <property type="match status" value="1"/>
</dbReference>
<keyword evidence="1" id="KW-0004">4Fe-4S</keyword>
<dbReference type="Gene3D" id="3.20.20.70">
    <property type="entry name" value="Aldolase class I"/>
    <property type="match status" value="1"/>
</dbReference>
<dbReference type="InterPro" id="IPR007197">
    <property type="entry name" value="rSAM"/>
</dbReference>
<dbReference type="InterPro" id="IPR013785">
    <property type="entry name" value="Aldolase_TIM"/>
</dbReference>
<feature type="binding site" evidence="6">
    <location>
        <position position="140"/>
    </location>
    <ligand>
        <name>[4Fe-4S] cluster</name>
        <dbReference type="ChEBI" id="CHEBI:49883"/>
        <note>4Fe-4S-S-AdoMet</note>
    </ligand>
</feature>
<evidence type="ECO:0000256" key="6">
    <source>
        <dbReference type="PIRSR" id="PIRSR004869-50"/>
    </source>
</evidence>
<dbReference type="InterPro" id="IPR034457">
    <property type="entry name" value="Organic_radical-activating"/>
</dbReference>
<evidence type="ECO:0000256" key="1">
    <source>
        <dbReference type="ARBA" id="ARBA00022485"/>
    </source>
</evidence>
<evidence type="ECO:0000256" key="2">
    <source>
        <dbReference type="ARBA" id="ARBA00022691"/>
    </source>
</evidence>
<evidence type="ECO:0000256" key="5">
    <source>
        <dbReference type="ARBA" id="ARBA00023014"/>
    </source>
</evidence>
<evidence type="ECO:0000313" key="8">
    <source>
        <dbReference type="EMBL" id="KXA92023.1"/>
    </source>
</evidence>
<feature type="domain" description="Radical SAM core" evidence="7">
    <location>
        <begin position="134"/>
        <end position="281"/>
    </location>
</feature>
<gene>
    <name evidence="8" type="ORF">AKJ64_04230</name>
</gene>
<accession>A0A133UCW4</accession>
<sequence length="358" mass="39984">MSSSLPLCLDCIRETPEKALEIAAGVHSKAREEIGLPPRVPKNSEGIECSYCANNCRIPRGGRGYCNLSKNKEGRLTRKLGTPEKAVGSWYRDPHPTNCVAAWCCAGGSGSEYPDYAKTPAGDRGYKNAAVFLGACCYHCLYCQNARWREMASSREPVLERNELVEEISSDRSITCLCWFGGTPEPQSPFVYEVSKRIRERAEEKGRIFRICLEANGNFSWPRLKRIAEISLESGGGIKFDLKAWNENLNRVLSGVGNEPTYDNFERLGELHAKRKEPPFLRASTLLVPGYIDLKEIRNIASFISEVDPTIPYSLLAYGPAYMLGDLPTTEKEFAFRAKDVAEGEGVERVMGNKHLLR</sequence>
<dbReference type="Proteomes" id="UP000070373">
    <property type="component" value="Unassembled WGS sequence"/>
</dbReference>